<dbReference type="OrthoDB" id="1703264at2759"/>
<comment type="caution">
    <text evidence="2">The sequence shown here is derived from an EMBL/GenBank/DDBJ whole genome shotgun (WGS) entry which is preliminary data.</text>
</comment>
<evidence type="ECO:0000256" key="1">
    <source>
        <dbReference type="SAM" id="MobiDB-lite"/>
    </source>
</evidence>
<feature type="region of interest" description="Disordered" evidence="1">
    <location>
        <begin position="33"/>
        <end position="69"/>
    </location>
</feature>
<dbReference type="Proteomes" id="UP000516437">
    <property type="component" value="Chromosome 2"/>
</dbReference>
<evidence type="ECO:0000313" key="2">
    <source>
        <dbReference type="EMBL" id="KAB1223829.1"/>
    </source>
</evidence>
<proteinExistence type="predicted"/>
<dbReference type="AlphaFoldDB" id="A0A6A1WEV4"/>
<name>A0A6A1WEV4_9ROSI</name>
<keyword evidence="3" id="KW-1185">Reference proteome</keyword>
<protein>
    <submittedName>
        <fullName evidence="2">Uncharacterized protein</fullName>
    </submittedName>
</protein>
<reference evidence="2 3" key="1">
    <citation type="journal article" date="2019" name="Plant Biotechnol. J.">
        <title>The red bayberry genome and genetic basis of sex determination.</title>
        <authorList>
            <person name="Jia H.M."/>
            <person name="Jia H.J."/>
            <person name="Cai Q.L."/>
            <person name="Wang Y."/>
            <person name="Zhao H.B."/>
            <person name="Yang W.F."/>
            <person name="Wang G.Y."/>
            <person name="Li Y.H."/>
            <person name="Zhan D.L."/>
            <person name="Shen Y.T."/>
            <person name="Niu Q.F."/>
            <person name="Chang L."/>
            <person name="Qiu J."/>
            <person name="Zhao L."/>
            <person name="Xie H.B."/>
            <person name="Fu W.Y."/>
            <person name="Jin J."/>
            <person name="Li X.W."/>
            <person name="Jiao Y."/>
            <person name="Zhou C.C."/>
            <person name="Tu T."/>
            <person name="Chai C.Y."/>
            <person name="Gao J.L."/>
            <person name="Fan L.J."/>
            <person name="van de Weg E."/>
            <person name="Wang J.Y."/>
            <person name="Gao Z.S."/>
        </authorList>
    </citation>
    <scope>NUCLEOTIDE SEQUENCE [LARGE SCALE GENOMIC DNA]</scope>
    <source>
        <tissue evidence="2">Leaves</tissue>
    </source>
</reference>
<accession>A0A6A1WEV4</accession>
<organism evidence="2 3">
    <name type="scientific">Morella rubra</name>
    <name type="common">Chinese bayberry</name>
    <dbReference type="NCBI Taxonomy" id="262757"/>
    <lineage>
        <taxon>Eukaryota</taxon>
        <taxon>Viridiplantae</taxon>
        <taxon>Streptophyta</taxon>
        <taxon>Embryophyta</taxon>
        <taxon>Tracheophyta</taxon>
        <taxon>Spermatophyta</taxon>
        <taxon>Magnoliopsida</taxon>
        <taxon>eudicotyledons</taxon>
        <taxon>Gunneridae</taxon>
        <taxon>Pentapetalae</taxon>
        <taxon>rosids</taxon>
        <taxon>fabids</taxon>
        <taxon>Fagales</taxon>
        <taxon>Myricaceae</taxon>
        <taxon>Morella</taxon>
    </lineage>
</organism>
<feature type="compositionally biased region" description="Low complexity" evidence="1">
    <location>
        <begin position="48"/>
        <end position="64"/>
    </location>
</feature>
<evidence type="ECO:0000313" key="3">
    <source>
        <dbReference type="Proteomes" id="UP000516437"/>
    </source>
</evidence>
<sequence>MSNQVEDERRFHQCLKKYDKIVNQFDELIEMMNTKSRLPKRRGGSSGSKGSSSTAAPSSSSQPADNNEVFVQTITRFLHEIKTNPTDP</sequence>
<dbReference type="EMBL" id="RXIC02000020">
    <property type="protein sequence ID" value="KAB1223829.1"/>
    <property type="molecule type" value="Genomic_DNA"/>
</dbReference>
<gene>
    <name evidence="2" type="ORF">CJ030_MR2G009182</name>
</gene>